<dbReference type="CDD" id="cd05796">
    <property type="entry name" value="Ribosomal_P0_like"/>
    <property type="match status" value="1"/>
</dbReference>
<sequence>MPKKKRDKRVSLTKLARKGLSGKQKTVLDLKEYVEKYTSIYMFTVKNMRNEKMKEVREQWKPSRFFFGKNKLGRELKGQCGLLFTDTPNEEVMEWFSNFSVDEFARSGFKVNKTIKLDEGPLPQFPHAMEPYLREKLGLPTKLDKGVVTLIKDFEVCKSGNVLTPEQARILELFDHKLATFKLRLKAKWTKLEGFEKLVEQDEEDEEGEDDDGMDADD</sequence>
<comment type="caution">
    <text evidence="8">The sequence shown here is derived from an EMBL/GenBank/DDBJ whole genome shotgun (WGS) entry which is preliminary data.</text>
</comment>
<evidence type="ECO:0000313" key="9">
    <source>
        <dbReference type="Proteomes" id="UP001162156"/>
    </source>
</evidence>
<dbReference type="InterPro" id="IPR043164">
    <property type="entry name" value="Ribosomal_uL10-like_insert_sf"/>
</dbReference>
<feature type="domain" description="Large ribosomal subunit protein uL10-like insertion" evidence="7">
    <location>
        <begin position="105"/>
        <end position="175"/>
    </location>
</feature>
<dbReference type="AlphaFoldDB" id="A0AAV8WVF9"/>
<dbReference type="InterPro" id="IPR051742">
    <property type="entry name" value="Ribosome_Assembly_uL10"/>
</dbReference>
<dbReference type="GO" id="GO:0005730">
    <property type="term" value="C:nucleolus"/>
    <property type="evidence" value="ECO:0007669"/>
    <property type="project" value="UniProtKB-SubCell"/>
</dbReference>
<dbReference type="InterPro" id="IPR001790">
    <property type="entry name" value="Ribosomal_uL10"/>
</dbReference>
<dbReference type="PANTHER" id="PTHR45841:SF1">
    <property type="entry name" value="MRNA TURNOVER PROTEIN 4 HOMOLOG"/>
    <property type="match status" value="1"/>
</dbReference>
<proteinExistence type="inferred from homology"/>
<dbReference type="GO" id="GO:0006364">
    <property type="term" value="P:rRNA processing"/>
    <property type="evidence" value="ECO:0007669"/>
    <property type="project" value="TreeGrafter"/>
</dbReference>
<comment type="similarity">
    <text evidence="2 5">Belongs to the universal ribosomal protein uL10 family.</text>
</comment>
<keyword evidence="3 5" id="KW-0963">Cytoplasm</keyword>
<dbReference type="SUPFAM" id="SSF160369">
    <property type="entry name" value="Ribosomal protein L10-like"/>
    <property type="match status" value="1"/>
</dbReference>
<evidence type="ECO:0000256" key="2">
    <source>
        <dbReference type="ARBA" id="ARBA00008889"/>
    </source>
</evidence>
<dbReference type="GO" id="GO:0030687">
    <property type="term" value="C:preribosome, large subunit precursor"/>
    <property type="evidence" value="ECO:0007669"/>
    <property type="project" value="TreeGrafter"/>
</dbReference>
<gene>
    <name evidence="8" type="ORF">NQ314_016601</name>
</gene>
<dbReference type="Proteomes" id="UP001162156">
    <property type="component" value="Unassembled WGS sequence"/>
</dbReference>
<comment type="function">
    <text evidence="1 5">Component of the ribosome assembly machinery. Nuclear paralog of the ribosomal protein P0, it binds pre-60S subunits at an early stage of assembly in the nucleolus, and is replaced by P0 in cytoplasmic pre-60S subunits and mature 80S ribosomes.</text>
</comment>
<dbReference type="InterPro" id="IPR043141">
    <property type="entry name" value="Ribosomal_uL10-like_sf"/>
</dbReference>
<evidence type="ECO:0000256" key="1">
    <source>
        <dbReference type="ARBA" id="ARBA00004046"/>
    </source>
</evidence>
<comment type="subunit">
    <text evidence="5">Associates with the pre-60S ribosomal particle.</text>
</comment>
<organism evidence="8 9">
    <name type="scientific">Rhamnusium bicolor</name>
    <dbReference type="NCBI Taxonomy" id="1586634"/>
    <lineage>
        <taxon>Eukaryota</taxon>
        <taxon>Metazoa</taxon>
        <taxon>Ecdysozoa</taxon>
        <taxon>Arthropoda</taxon>
        <taxon>Hexapoda</taxon>
        <taxon>Insecta</taxon>
        <taxon>Pterygota</taxon>
        <taxon>Neoptera</taxon>
        <taxon>Endopterygota</taxon>
        <taxon>Coleoptera</taxon>
        <taxon>Polyphaga</taxon>
        <taxon>Cucujiformia</taxon>
        <taxon>Chrysomeloidea</taxon>
        <taxon>Cerambycidae</taxon>
        <taxon>Lepturinae</taxon>
        <taxon>Rhagiini</taxon>
        <taxon>Rhamnusium</taxon>
    </lineage>
</organism>
<dbReference type="InterPro" id="IPR040637">
    <property type="entry name" value="Ribosomal_uL10-like_insert"/>
</dbReference>
<accession>A0AAV8WVF9</accession>
<evidence type="ECO:0000256" key="4">
    <source>
        <dbReference type="ARBA" id="ARBA00023242"/>
    </source>
</evidence>
<dbReference type="Pfam" id="PF00466">
    <property type="entry name" value="Ribosomal_L10"/>
    <property type="match status" value="1"/>
</dbReference>
<keyword evidence="4 5" id="KW-0539">Nucleus</keyword>
<evidence type="ECO:0000259" key="7">
    <source>
        <dbReference type="Pfam" id="PF17777"/>
    </source>
</evidence>
<dbReference type="GO" id="GO:0000956">
    <property type="term" value="P:nuclear-transcribed mRNA catabolic process"/>
    <property type="evidence" value="ECO:0007669"/>
    <property type="project" value="TreeGrafter"/>
</dbReference>
<protein>
    <recommendedName>
        <fullName evidence="5">Ribosome assembly factor mrt4</fullName>
    </recommendedName>
</protein>
<comment type="subcellular location">
    <subcellularLocation>
        <location evidence="5">Cytoplasm</location>
    </subcellularLocation>
    <subcellularLocation>
        <location evidence="5">Nucleus</location>
        <location evidence="5">Nucleolus</location>
    </subcellularLocation>
</comment>
<evidence type="ECO:0000256" key="3">
    <source>
        <dbReference type="ARBA" id="ARBA00022490"/>
    </source>
</evidence>
<dbReference type="GO" id="GO:0003723">
    <property type="term" value="F:RNA binding"/>
    <property type="evidence" value="ECO:0007669"/>
    <property type="project" value="TreeGrafter"/>
</dbReference>
<dbReference type="FunFam" id="3.90.105.20:FF:000003">
    <property type="entry name" value="Ribosome assembly factor mrt4"/>
    <property type="match status" value="1"/>
</dbReference>
<evidence type="ECO:0000256" key="5">
    <source>
        <dbReference type="RuleBase" id="RU364039"/>
    </source>
</evidence>
<dbReference type="Pfam" id="PF17777">
    <property type="entry name" value="RL10P_insert"/>
    <property type="match status" value="1"/>
</dbReference>
<evidence type="ECO:0000256" key="6">
    <source>
        <dbReference type="SAM" id="MobiDB-lite"/>
    </source>
</evidence>
<reference evidence="8" key="1">
    <citation type="journal article" date="2023" name="Insect Mol. Biol.">
        <title>Genome sequencing provides insights into the evolution of gene families encoding plant cell wall-degrading enzymes in longhorned beetles.</title>
        <authorList>
            <person name="Shin N.R."/>
            <person name="Okamura Y."/>
            <person name="Kirsch R."/>
            <person name="Pauchet Y."/>
        </authorList>
    </citation>
    <scope>NUCLEOTIDE SEQUENCE</scope>
    <source>
        <strain evidence="8">RBIC_L_NR</strain>
    </source>
</reference>
<keyword evidence="9" id="KW-1185">Reference proteome</keyword>
<feature type="region of interest" description="Disordered" evidence="6">
    <location>
        <begin position="198"/>
        <end position="218"/>
    </location>
</feature>
<name>A0AAV8WVF9_9CUCU</name>
<dbReference type="Gene3D" id="3.30.70.1730">
    <property type="match status" value="1"/>
</dbReference>
<dbReference type="GO" id="GO:0000027">
    <property type="term" value="P:ribosomal large subunit assembly"/>
    <property type="evidence" value="ECO:0007669"/>
    <property type="project" value="InterPro"/>
</dbReference>
<dbReference type="Gene3D" id="3.90.105.20">
    <property type="match status" value="1"/>
</dbReference>
<dbReference type="PANTHER" id="PTHR45841">
    <property type="entry name" value="MRNA TURNOVER PROTEIN 4 MRTO4"/>
    <property type="match status" value="1"/>
</dbReference>
<dbReference type="InterPro" id="IPR033867">
    <property type="entry name" value="Mrt4"/>
</dbReference>
<dbReference type="GO" id="GO:0005737">
    <property type="term" value="C:cytoplasm"/>
    <property type="evidence" value="ECO:0007669"/>
    <property type="project" value="UniProtKB-SubCell"/>
</dbReference>
<keyword evidence="5" id="KW-0690">Ribosome biogenesis</keyword>
<feature type="compositionally biased region" description="Acidic residues" evidence="6">
    <location>
        <begin position="201"/>
        <end position="218"/>
    </location>
</feature>
<dbReference type="EMBL" id="JANEYF010004608">
    <property type="protein sequence ID" value="KAJ8930580.1"/>
    <property type="molecule type" value="Genomic_DNA"/>
</dbReference>
<evidence type="ECO:0000313" key="8">
    <source>
        <dbReference type="EMBL" id="KAJ8930580.1"/>
    </source>
</evidence>